<name>A0A5N5CV48_9PEZI</name>
<evidence type="ECO:0000259" key="7">
    <source>
        <dbReference type="Pfam" id="PF20684"/>
    </source>
</evidence>
<dbReference type="PANTHER" id="PTHR33048:SF146">
    <property type="entry name" value="INTEGRAL MEMBRANE PROTEIN"/>
    <property type="match status" value="1"/>
</dbReference>
<evidence type="ECO:0000313" key="9">
    <source>
        <dbReference type="Proteomes" id="UP000325902"/>
    </source>
</evidence>
<evidence type="ECO:0000256" key="4">
    <source>
        <dbReference type="ARBA" id="ARBA00023136"/>
    </source>
</evidence>
<keyword evidence="4 6" id="KW-0472">Membrane</keyword>
<evidence type="ECO:0000256" key="2">
    <source>
        <dbReference type="ARBA" id="ARBA00022692"/>
    </source>
</evidence>
<evidence type="ECO:0000256" key="6">
    <source>
        <dbReference type="SAM" id="Phobius"/>
    </source>
</evidence>
<feature type="transmembrane region" description="Helical" evidence="6">
    <location>
        <begin position="108"/>
        <end position="129"/>
    </location>
</feature>
<dbReference type="EMBL" id="VCHE01000212">
    <property type="protein sequence ID" value="KAB2569228.1"/>
    <property type="molecule type" value="Genomic_DNA"/>
</dbReference>
<dbReference type="Pfam" id="PF20684">
    <property type="entry name" value="Fung_rhodopsin"/>
    <property type="match status" value="1"/>
</dbReference>
<dbReference type="PANTHER" id="PTHR33048">
    <property type="entry name" value="PTH11-LIKE INTEGRAL MEMBRANE PROTEIN (AFU_ORTHOLOGUE AFUA_5G11245)"/>
    <property type="match status" value="1"/>
</dbReference>
<feature type="transmembrane region" description="Helical" evidence="6">
    <location>
        <begin position="265"/>
        <end position="286"/>
    </location>
</feature>
<reference evidence="8 9" key="1">
    <citation type="journal article" date="2019" name="Sci. Rep.">
        <title>A multi-omics analysis of the grapevine pathogen Lasiodiplodia theobromae reveals that temperature affects the expression of virulence- and pathogenicity-related genes.</title>
        <authorList>
            <person name="Felix C."/>
            <person name="Meneses R."/>
            <person name="Goncalves M.F.M."/>
            <person name="Tilleman L."/>
            <person name="Duarte A.S."/>
            <person name="Jorrin-Novo J.V."/>
            <person name="Van de Peer Y."/>
            <person name="Deforce D."/>
            <person name="Van Nieuwerburgh F."/>
            <person name="Esteves A.C."/>
            <person name="Alves A."/>
        </authorList>
    </citation>
    <scope>NUCLEOTIDE SEQUENCE [LARGE SCALE GENOMIC DNA]</scope>
    <source>
        <strain evidence="8 9">LA-SOL3</strain>
    </source>
</reference>
<feature type="transmembrane region" description="Helical" evidence="6">
    <location>
        <begin position="232"/>
        <end position="253"/>
    </location>
</feature>
<dbReference type="InterPro" id="IPR052337">
    <property type="entry name" value="SAT4-like"/>
</dbReference>
<sequence>MAMSSEELEALLAAPALEPPPGVTANFDNPPNRNGLAWGVTTACTVILTLCLLIRLYARTWMEKKLRVEEVLMLCAYGAYWGTAYAGYSLIFSPGYYVHTWNLRNGDLVYPLWLILIYGSCYSAVQPLIKTAILLDWARIFVPSDKYKNTFWWGCMAISGFQCLWGVLCIILLNMQCIPHNAIWEFYVPSKCYELPKVMLSSGSIQVITDIAMVLLPQKMIWGLHLNWQKKLGVSIIFGVGVIASVAACFRLAHTVAFSKTTDSMYLIGPLLFWACAEMTCGFFVLSIPCLPKIVKESPLPRNLKKALGLSSKTAEASNGYNSSGYVYGSRSGSHHISKVSKSGVATNSYCMMNEEGTSLSNLDRSESQEQLRESRSYNVDGKTTVQVTHTTEITVTDVEAHSASSLREGAAPWTRQEVARHYV</sequence>
<accession>A0A5N5CV48</accession>
<dbReference type="GO" id="GO:0016020">
    <property type="term" value="C:membrane"/>
    <property type="evidence" value="ECO:0007669"/>
    <property type="project" value="UniProtKB-SubCell"/>
</dbReference>
<evidence type="ECO:0000313" key="8">
    <source>
        <dbReference type="EMBL" id="KAB2569228.1"/>
    </source>
</evidence>
<feature type="transmembrane region" description="Helical" evidence="6">
    <location>
        <begin position="35"/>
        <end position="58"/>
    </location>
</feature>
<evidence type="ECO:0000256" key="1">
    <source>
        <dbReference type="ARBA" id="ARBA00004141"/>
    </source>
</evidence>
<evidence type="ECO:0000256" key="5">
    <source>
        <dbReference type="ARBA" id="ARBA00038359"/>
    </source>
</evidence>
<feature type="transmembrane region" description="Helical" evidence="6">
    <location>
        <begin position="150"/>
        <end position="175"/>
    </location>
</feature>
<dbReference type="InterPro" id="IPR049326">
    <property type="entry name" value="Rhodopsin_dom_fungi"/>
</dbReference>
<organism evidence="8 9">
    <name type="scientific">Lasiodiplodia theobromae</name>
    <dbReference type="NCBI Taxonomy" id="45133"/>
    <lineage>
        <taxon>Eukaryota</taxon>
        <taxon>Fungi</taxon>
        <taxon>Dikarya</taxon>
        <taxon>Ascomycota</taxon>
        <taxon>Pezizomycotina</taxon>
        <taxon>Dothideomycetes</taxon>
        <taxon>Dothideomycetes incertae sedis</taxon>
        <taxon>Botryosphaeriales</taxon>
        <taxon>Botryosphaeriaceae</taxon>
        <taxon>Lasiodiplodia</taxon>
    </lineage>
</organism>
<feature type="domain" description="Rhodopsin" evidence="7">
    <location>
        <begin position="54"/>
        <end position="295"/>
    </location>
</feature>
<dbReference type="Proteomes" id="UP000325902">
    <property type="component" value="Unassembled WGS sequence"/>
</dbReference>
<keyword evidence="9" id="KW-1185">Reference proteome</keyword>
<comment type="caution">
    <text evidence="8">The sequence shown here is derived from an EMBL/GenBank/DDBJ whole genome shotgun (WGS) entry which is preliminary data.</text>
</comment>
<keyword evidence="2 6" id="KW-0812">Transmembrane</keyword>
<comment type="subcellular location">
    <subcellularLocation>
        <location evidence="1">Membrane</location>
        <topology evidence="1">Multi-pass membrane protein</topology>
    </subcellularLocation>
</comment>
<feature type="transmembrane region" description="Helical" evidence="6">
    <location>
        <begin position="70"/>
        <end position="88"/>
    </location>
</feature>
<dbReference type="OrthoDB" id="4682787at2759"/>
<gene>
    <name evidence="8" type="ORF">DBV05_g12097</name>
</gene>
<dbReference type="AlphaFoldDB" id="A0A5N5CV48"/>
<keyword evidence="3 6" id="KW-1133">Transmembrane helix</keyword>
<protein>
    <recommendedName>
        <fullName evidence="7">Rhodopsin domain-containing protein</fullName>
    </recommendedName>
</protein>
<evidence type="ECO:0000256" key="3">
    <source>
        <dbReference type="ARBA" id="ARBA00022989"/>
    </source>
</evidence>
<proteinExistence type="inferred from homology"/>
<comment type="similarity">
    <text evidence="5">Belongs to the SAT4 family.</text>
</comment>